<dbReference type="PANTHER" id="PTHR36565">
    <property type="entry name" value="UPF0332 PROTEIN TM_1000"/>
    <property type="match status" value="1"/>
</dbReference>
<name>A0A975BB01_9BACT</name>
<dbReference type="Pfam" id="PF05168">
    <property type="entry name" value="HEPN"/>
    <property type="match status" value="1"/>
</dbReference>
<protein>
    <submittedName>
        <fullName evidence="3">HEPN domain-containing protein</fullName>
    </submittedName>
</protein>
<feature type="domain" description="HEPN" evidence="2">
    <location>
        <begin position="5"/>
        <end position="116"/>
    </location>
</feature>
<dbReference type="EMBL" id="CP061799">
    <property type="protein sequence ID" value="QTA82027.1"/>
    <property type="molecule type" value="Genomic_DNA"/>
</dbReference>
<gene>
    <name evidence="3" type="ORF">dnl_43890</name>
</gene>
<dbReference type="Proteomes" id="UP000663720">
    <property type="component" value="Chromosome"/>
</dbReference>
<dbReference type="PANTHER" id="PTHR36565:SF1">
    <property type="entry name" value="UPF0332 PROTEIN TM_1000"/>
    <property type="match status" value="1"/>
</dbReference>
<sequence>MKIEFLAKANENLAAAQICFDNGLYNACANRAYYAALQAAIAALAHNGIKRDKIDHGQVQADFSGELIKRRKVYPARLKSYLSDMQFIRDKADYTDKNISIKISERMLTKLKELVGLTLQRHLASRYEALPRNAFCEALPHGEAEPPGMRSQAEPGNECLVIFLYLN</sequence>
<evidence type="ECO:0000313" key="3">
    <source>
        <dbReference type="EMBL" id="QTA82027.1"/>
    </source>
</evidence>
<evidence type="ECO:0000313" key="4">
    <source>
        <dbReference type="Proteomes" id="UP000663720"/>
    </source>
</evidence>
<comment type="similarity">
    <text evidence="1">Belongs to the UPF0332 family.</text>
</comment>
<accession>A0A975BB01</accession>
<evidence type="ECO:0000259" key="2">
    <source>
        <dbReference type="Pfam" id="PF05168"/>
    </source>
</evidence>
<proteinExistence type="inferred from homology"/>
<dbReference type="AlphaFoldDB" id="A0A975BB01"/>
<organism evidence="3 4">
    <name type="scientific">Desulfonema limicola</name>
    <dbReference type="NCBI Taxonomy" id="45656"/>
    <lineage>
        <taxon>Bacteria</taxon>
        <taxon>Pseudomonadati</taxon>
        <taxon>Thermodesulfobacteriota</taxon>
        <taxon>Desulfobacteria</taxon>
        <taxon>Desulfobacterales</taxon>
        <taxon>Desulfococcaceae</taxon>
        <taxon>Desulfonema</taxon>
    </lineage>
</organism>
<evidence type="ECO:0000256" key="1">
    <source>
        <dbReference type="ARBA" id="ARBA00038248"/>
    </source>
</evidence>
<dbReference type="InterPro" id="IPR052226">
    <property type="entry name" value="UPF0332_toxin"/>
</dbReference>
<keyword evidence="4" id="KW-1185">Reference proteome</keyword>
<dbReference type="KEGG" id="dli:dnl_43890"/>
<dbReference type="InterPro" id="IPR007842">
    <property type="entry name" value="HEPN_dom"/>
</dbReference>
<reference evidence="3" key="1">
    <citation type="journal article" date="2021" name="Microb. Physiol.">
        <title>Proteogenomic Insights into the Physiology of Marine, Sulfate-Reducing, Filamentous Desulfonema limicola and Desulfonema magnum.</title>
        <authorList>
            <person name="Schnaars V."/>
            <person name="Wohlbrand L."/>
            <person name="Scheve S."/>
            <person name="Hinrichs C."/>
            <person name="Reinhardt R."/>
            <person name="Rabus R."/>
        </authorList>
    </citation>
    <scope>NUCLEOTIDE SEQUENCE</scope>
    <source>
        <strain evidence="3">5ac10</strain>
    </source>
</reference>
<dbReference type="Gene3D" id="1.20.120.330">
    <property type="entry name" value="Nucleotidyltransferases domain 2"/>
    <property type="match status" value="1"/>
</dbReference>
<dbReference type="RefSeq" id="WP_207687995.1">
    <property type="nucleotide sequence ID" value="NZ_CP061799.1"/>
</dbReference>